<dbReference type="RefSeq" id="WP_108827838.1">
    <property type="nucleotide sequence ID" value="NZ_OMOR01000001.1"/>
</dbReference>
<dbReference type="OrthoDB" id="369216at2"/>
<dbReference type="Pfam" id="PF08885">
    <property type="entry name" value="GSCFA"/>
    <property type="match status" value="1"/>
</dbReference>
<dbReference type="EMBL" id="OMOR01000001">
    <property type="protein sequence ID" value="SPH20660.1"/>
    <property type="molecule type" value="Genomic_DNA"/>
</dbReference>
<sequence length="369" mass="40681">MPSPYANLPSRAYWRSAVGERASLDPGDVFQPKFPITKEMKVTTAGSCFAQHVGRALRGAGFNVQDTERLPPVVSDAVATRFGYRLYSARYGNIYTMRQLLQLNDETKGKATPALPVWEKDGRFFDAQRPSVEPEGLASEADVMTHRASHLKHVRATFRNSDLFVFTFGLTEAWIHKETGTVYPTAPGTIAGEFDPDVFEFKNFSYDEIRSDFLTFRKKMMVANPDMKFLITVSPVPLTATASGRHVEVASSYSKSTLVAVCGSLREEFDNVDYFPSYEIITSQNARGAYYASNKREVSSQGVATAMGVFLKSHGFALSAPPATERQTRSAMVRSYDASAGRAAAASRTAEETAEDIVCEEALLDAFSK</sequence>
<dbReference type="AlphaFoldDB" id="A0A2R8BCA1"/>
<name>A0A2R8BCA1_9RHOB</name>
<dbReference type="InterPro" id="IPR014982">
    <property type="entry name" value="GSCFA"/>
</dbReference>
<reference evidence="2 3" key="1">
    <citation type="submission" date="2018-03" db="EMBL/GenBank/DDBJ databases">
        <authorList>
            <person name="Keele B.F."/>
        </authorList>
    </citation>
    <scope>NUCLEOTIDE SEQUENCE [LARGE SCALE GENOMIC DNA]</scope>
    <source>
        <strain evidence="2 3">CECT 8599</strain>
    </source>
</reference>
<protein>
    <recommendedName>
        <fullName evidence="1">GSCFA domain-containing protein</fullName>
    </recommendedName>
</protein>
<evidence type="ECO:0000313" key="2">
    <source>
        <dbReference type="EMBL" id="SPH20660.1"/>
    </source>
</evidence>
<proteinExistence type="predicted"/>
<keyword evidence="3" id="KW-1185">Reference proteome</keyword>
<feature type="domain" description="GSCFA" evidence="1">
    <location>
        <begin position="41"/>
        <end position="310"/>
    </location>
</feature>
<evidence type="ECO:0000313" key="3">
    <source>
        <dbReference type="Proteomes" id="UP000244880"/>
    </source>
</evidence>
<organism evidence="2 3">
    <name type="scientific">Ascidiaceihabitans donghaensis</name>
    <dbReference type="NCBI Taxonomy" id="1510460"/>
    <lineage>
        <taxon>Bacteria</taxon>
        <taxon>Pseudomonadati</taxon>
        <taxon>Pseudomonadota</taxon>
        <taxon>Alphaproteobacteria</taxon>
        <taxon>Rhodobacterales</taxon>
        <taxon>Paracoccaceae</taxon>
        <taxon>Ascidiaceihabitans</taxon>
    </lineage>
</organism>
<evidence type="ECO:0000259" key="1">
    <source>
        <dbReference type="Pfam" id="PF08885"/>
    </source>
</evidence>
<dbReference type="Proteomes" id="UP000244880">
    <property type="component" value="Unassembled WGS sequence"/>
</dbReference>
<gene>
    <name evidence="2" type="ORF">ASD8599_01400</name>
</gene>
<accession>A0A2R8BCA1</accession>